<evidence type="ECO:0000313" key="3">
    <source>
        <dbReference type="Proteomes" id="UP001642260"/>
    </source>
</evidence>
<reference evidence="2 3" key="1">
    <citation type="submission" date="2022-03" db="EMBL/GenBank/DDBJ databases">
        <authorList>
            <person name="Macdonald S."/>
            <person name="Ahmed S."/>
            <person name="Newling K."/>
        </authorList>
    </citation>
    <scope>NUCLEOTIDE SEQUENCE [LARGE SCALE GENOMIC DNA]</scope>
</reference>
<name>A0ABC8M3L5_ERUVS</name>
<sequence>MMSRKEINLMVLENVPLKKGRRYGIGRTSQDMVRMKMEFDEEQRKHQEMMTELDQDPTIRQAS</sequence>
<evidence type="ECO:0000256" key="1">
    <source>
        <dbReference type="SAM" id="MobiDB-lite"/>
    </source>
</evidence>
<dbReference type="Proteomes" id="UP001642260">
    <property type="component" value="Unassembled WGS sequence"/>
</dbReference>
<organism evidence="2 3">
    <name type="scientific">Eruca vesicaria subsp. sativa</name>
    <name type="common">Garden rocket</name>
    <name type="synonym">Eruca sativa</name>
    <dbReference type="NCBI Taxonomy" id="29727"/>
    <lineage>
        <taxon>Eukaryota</taxon>
        <taxon>Viridiplantae</taxon>
        <taxon>Streptophyta</taxon>
        <taxon>Embryophyta</taxon>
        <taxon>Tracheophyta</taxon>
        <taxon>Spermatophyta</taxon>
        <taxon>Magnoliopsida</taxon>
        <taxon>eudicotyledons</taxon>
        <taxon>Gunneridae</taxon>
        <taxon>Pentapetalae</taxon>
        <taxon>rosids</taxon>
        <taxon>malvids</taxon>
        <taxon>Brassicales</taxon>
        <taxon>Brassicaceae</taxon>
        <taxon>Brassiceae</taxon>
        <taxon>Eruca</taxon>
    </lineage>
</organism>
<comment type="caution">
    <text evidence="2">The sequence shown here is derived from an EMBL/GenBank/DDBJ whole genome shotgun (WGS) entry which is preliminary data.</text>
</comment>
<evidence type="ECO:0000313" key="2">
    <source>
        <dbReference type="EMBL" id="CAH8390746.1"/>
    </source>
</evidence>
<feature type="region of interest" description="Disordered" evidence="1">
    <location>
        <begin position="43"/>
        <end position="63"/>
    </location>
</feature>
<accession>A0ABC8M3L5</accession>
<keyword evidence="3" id="KW-1185">Reference proteome</keyword>
<dbReference type="AlphaFoldDB" id="A0ABC8M3L5"/>
<protein>
    <submittedName>
        <fullName evidence="2">Uncharacterized protein</fullName>
    </submittedName>
</protein>
<gene>
    <name evidence="2" type="ORF">ERUC_LOCUS43229</name>
</gene>
<dbReference type="EMBL" id="CAKOAT010916264">
    <property type="protein sequence ID" value="CAH8390746.1"/>
    <property type="molecule type" value="Genomic_DNA"/>
</dbReference>
<proteinExistence type="predicted"/>